<dbReference type="Gene3D" id="3.40.50.300">
    <property type="entry name" value="P-loop containing nucleotide triphosphate hydrolases"/>
    <property type="match status" value="1"/>
</dbReference>
<dbReference type="SUPFAM" id="SSF52540">
    <property type="entry name" value="P-loop containing nucleoside triphosphate hydrolases"/>
    <property type="match status" value="1"/>
</dbReference>
<dbReference type="InterPro" id="IPR003593">
    <property type="entry name" value="AAA+_ATPase"/>
</dbReference>
<evidence type="ECO:0000313" key="2">
    <source>
        <dbReference type="EMBL" id="PNG04492.1"/>
    </source>
</evidence>
<evidence type="ECO:0000259" key="1">
    <source>
        <dbReference type="SMART" id="SM00382"/>
    </source>
</evidence>
<comment type="caution">
    <text evidence="2">The sequence shown here is derived from an EMBL/GenBank/DDBJ whole genome shotgun (WGS) entry which is preliminary data.</text>
</comment>
<dbReference type="SMART" id="SM00382">
    <property type="entry name" value="AAA"/>
    <property type="match status" value="1"/>
</dbReference>
<evidence type="ECO:0000313" key="3">
    <source>
        <dbReference type="Proteomes" id="UP000236023"/>
    </source>
</evidence>
<dbReference type="Proteomes" id="UP000236023">
    <property type="component" value="Unassembled WGS sequence"/>
</dbReference>
<dbReference type="InterPro" id="IPR027417">
    <property type="entry name" value="P-loop_NTPase"/>
</dbReference>
<dbReference type="InterPro" id="IPR052026">
    <property type="entry name" value="ExeA_AAA_ATPase_DNA-bind"/>
</dbReference>
<dbReference type="PANTHER" id="PTHR35894:SF1">
    <property type="entry name" value="PHOSPHORIBULOKINASE _ URIDINE KINASE FAMILY"/>
    <property type="match status" value="1"/>
</dbReference>
<dbReference type="PANTHER" id="PTHR35894">
    <property type="entry name" value="GENERAL SECRETION PATHWAY PROTEIN A-RELATED"/>
    <property type="match status" value="1"/>
</dbReference>
<gene>
    <name evidence="2" type="ORF">CXK94_22070</name>
</gene>
<organism evidence="2 3">
    <name type="scientific">Stutzerimonas stutzeri</name>
    <name type="common">Pseudomonas stutzeri</name>
    <dbReference type="NCBI Taxonomy" id="316"/>
    <lineage>
        <taxon>Bacteria</taxon>
        <taxon>Pseudomonadati</taxon>
        <taxon>Pseudomonadota</taxon>
        <taxon>Gammaproteobacteria</taxon>
        <taxon>Pseudomonadales</taxon>
        <taxon>Pseudomonadaceae</taxon>
        <taxon>Stutzerimonas</taxon>
    </lineage>
</organism>
<sequence length="324" mass="36450">MRLDTRHGHKHLTRMTMSPLSNAPRRKPHTEAFLQKTIRNRKFDEATEAISRSHKTTGFNPRGLMLLGASGVGKSTLVNNYRKKFPDIVYEDRTERPILYVSLHARVTVNDILCSLLAACGDPEPDKGTARSLVMRFNRLAKSLGVQLIIIDEIQHVLPEHTQRRTQEAADAIKSISTDTRIPFILVGLPHGIRLLTDTIQSRREEDQLIRRFNAPFHLEPAGLGTNAWKNLMAGYQEAIGVPCINLTDEEMLKRFHLATRGLHGFVSTLLEHALEETDGEQVCMQHLGRAFEFSTGCLGNTGNPFLMPMSQVDRALALRESND</sequence>
<accession>A0A2N8SPS0</accession>
<name>A0A2N8SPS0_STUST</name>
<dbReference type="EMBL" id="POUT01000025">
    <property type="protein sequence ID" value="PNG04492.1"/>
    <property type="molecule type" value="Genomic_DNA"/>
</dbReference>
<proteinExistence type="predicted"/>
<feature type="domain" description="AAA+ ATPase" evidence="1">
    <location>
        <begin position="60"/>
        <end position="214"/>
    </location>
</feature>
<protein>
    <recommendedName>
        <fullName evidence="1">AAA+ ATPase domain-containing protein</fullName>
    </recommendedName>
</protein>
<dbReference type="AlphaFoldDB" id="A0A2N8SPS0"/>
<reference evidence="2 3" key="1">
    <citation type="submission" date="2018-01" db="EMBL/GenBank/DDBJ databases">
        <title>Denitrification phenotypes of diverse strains of Pseudomonas stutzeri.</title>
        <authorList>
            <person name="Milligan D.A."/>
            <person name="Bergaust L."/>
            <person name="Bakken L.R."/>
            <person name="Frostegard A."/>
        </authorList>
    </citation>
    <scope>NUCLEOTIDE SEQUENCE [LARGE SCALE GENOMIC DNA]</scope>
    <source>
        <strain evidence="2 3">24a75</strain>
    </source>
</reference>
<dbReference type="InterPro" id="IPR008868">
    <property type="entry name" value="TniB"/>
</dbReference>
<dbReference type="Pfam" id="PF05621">
    <property type="entry name" value="TniB"/>
    <property type="match status" value="1"/>
</dbReference>